<protein>
    <submittedName>
        <fullName evidence="2">Uncharacterized protein</fullName>
    </submittedName>
</protein>
<evidence type="ECO:0000313" key="3">
    <source>
        <dbReference type="Proteomes" id="UP001597092"/>
    </source>
</evidence>
<sequence>MSLTTDDFREFLGSDPDDDETVPLGDALSELAVDVDVDAVDAVRDVRERI</sequence>
<accession>A0ABD6DWL1</accession>
<dbReference type="EMBL" id="JBHUDP010000004">
    <property type="protein sequence ID" value="MFD1686453.1"/>
    <property type="molecule type" value="Genomic_DNA"/>
</dbReference>
<proteinExistence type="predicted"/>
<comment type="caution">
    <text evidence="2">The sequence shown here is derived from an EMBL/GenBank/DDBJ whole genome shotgun (WGS) entry which is preliminary data.</text>
</comment>
<evidence type="ECO:0000256" key="1">
    <source>
        <dbReference type="SAM" id="MobiDB-lite"/>
    </source>
</evidence>
<name>A0ABD6DWL1_9EURY</name>
<organism evidence="2 3">
    <name type="scientific">Halobellus litoreus</name>
    <dbReference type="NCBI Taxonomy" id="755310"/>
    <lineage>
        <taxon>Archaea</taxon>
        <taxon>Methanobacteriati</taxon>
        <taxon>Methanobacteriota</taxon>
        <taxon>Stenosarchaea group</taxon>
        <taxon>Halobacteria</taxon>
        <taxon>Halobacteriales</taxon>
        <taxon>Haloferacaceae</taxon>
        <taxon>Halobellus</taxon>
    </lineage>
</organism>
<evidence type="ECO:0000313" key="2">
    <source>
        <dbReference type="EMBL" id="MFD1686453.1"/>
    </source>
</evidence>
<gene>
    <name evidence="2" type="ORF">ACFSAS_12605</name>
</gene>
<dbReference type="AlphaFoldDB" id="A0ABD6DWL1"/>
<dbReference type="RefSeq" id="WP_256305473.1">
    <property type="nucleotide sequence ID" value="NZ_JANHAW010000001.1"/>
</dbReference>
<feature type="region of interest" description="Disordered" evidence="1">
    <location>
        <begin position="1"/>
        <end position="21"/>
    </location>
</feature>
<keyword evidence="3" id="KW-1185">Reference proteome</keyword>
<feature type="compositionally biased region" description="Basic and acidic residues" evidence="1">
    <location>
        <begin position="1"/>
        <end position="12"/>
    </location>
</feature>
<dbReference type="Proteomes" id="UP001597092">
    <property type="component" value="Unassembled WGS sequence"/>
</dbReference>
<reference evidence="2 3" key="1">
    <citation type="journal article" date="2019" name="Int. J. Syst. Evol. Microbiol.">
        <title>The Global Catalogue of Microorganisms (GCM) 10K type strain sequencing project: providing services to taxonomists for standard genome sequencing and annotation.</title>
        <authorList>
            <consortium name="The Broad Institute Genomics Platform"/>
            <consortium name="The Broad Institute Genome Sequencing Center for Infectious Disease"/>
            <person name="Wu L."/>
            <person name="Ma J."/>
        </authorList>
    </citation>
    <scope>NUCLEOTIDE SEQUENCE [LARGE SCALE GENOMIC DNA]</scope>
    <source>
        <strain evidence="2 3">CGMCC 1.10387</strain>
    </source>
</reference>